<feature type="compositionally biased region" description="Polar residues" evidence="1">
    <location>
        <begin position="280"/>
        <end position="298"/>
    </location>
</feature>
<feature type="compositionally biased region" description="Polar residues" evidence="1">
    <location>
        <begin position="238"/>
        <end position="249"/>
    </location>
</feature>
<evidence type="ECO:0000256" key="1">
    <source>
        <dbReference type="SAM" id="MobiDB-lite"/>
    </source>
</evidence>
<dbReference type="EMBL" id="KZ989380">
    <property type="protein sequence ID" value="RKP26597.1"/>
    <property type="molecule type" value="Genomic_DNA"/>
</dbReference>
<feature type="region of interest" description="Disordered" evidence="1">
    <location>
        <begin position="265"/>
        <end position="349"/>
    </location>
</feature>
<reference evidence="3" key="1">
    <citation type="journal article" date="2018" name="Nat. Microbiol.">
        <title>Leveraging single-cell genomics to expand the fungal tree of life.</title>
        <authorList>
            <person name="Ahrendt S.R."/>
            <person name="Quandt C.A."/>
            <person name="Ciobanu D."/>
            <person name="Clum A."/>
            <person name="Salamov A."/>
            <person name="Andreopoulos B."/>
            <person name="Cheng J.F."/>
            <person name="Woyke T."/>
            <person name="Pelin A."/>
            <person name="Henrissat B."/>
            <person name="Reynolds N.K."/>
            <person name="Benny G.L."/>
            <person name="Smith M.E."/>
            <person name="James T.Y."/>
            <person name="Grigoriev I.V."/>
        </authorList>
    </citation>
    <scope>NUCLEOTIDE SEQUENCE [LARGE SCALE GENOMIC DNA]</scope>
    <source>
        <strain evidence="3">Benny S71-1</strain>
    </source>
</reference>
<dbReference type="AlphaFoldDB" id="A0A4P9Z255"/>
<feature type="compositionally biased region" description="Basic and acidic residues" evidence="1">
    <location>
        <begin position="204"/>
        <end position="237"/>
    </location>
</feature>
<feature type="region of interest" description="Disordered" evidence="1">
    <location>
        <begin position="192"/>
        <end position="249"/>
    </location>
</feature>
<keyword evidence="3" id="KW-1185">Reference proteome</keyword>
<evidence type="ECO:0000313" key="3">
    <source>
        <dbReference type="Proteomes" id="UP000278143"/>
    </source>
</evidence>
<gene>
    <name evidence="2" type="ORF">SYNPS1DRAFT_27725</name>
</gene>
<proteinExistence type="predicted"/>
<organism evidence="2 3">
    <name type="scientific">Syncephalis pseudoplumigaleata</name>
    <dbReference type="NCBI Taxonomy" id="1712513"/>
    <lineage>
        <taxon>Eukaryota</taxon>
        <taxon>Fungi</taxon>
        <taxon>Fungi incertae sedis</taxon>
        <taxon>Zoopagomycota</taxon>
        <taxon>Zoopagomycotina</taxon>
        <taxon>Zoopagomycetes</taxon>
        <taxon>Zoopagales</taxon>
        <taxon>Piptocephalidaceae</taxon>
        <taxon>Syncephalis</taxon>
    </lineage>
</organism>
<dbReference type="Proteomes" id="UP000278143">
    <property type="component" value="Unassembled WGS sequence"/>
</dbReference>
<accession>A0A4P9Z255</accession>
<protein>
    <submittedName>
        <fullName evidence="2">Uncharacterized protein</fullName>
    </submittedName>
</protein>
<evidence type="ECO:0000313" key="2">
    <source>
        <dbReference type="EMBL" id="RKP26597.1"/>
    </source>
</evidence>
<sequence>MNADTATGTSPDALLLRHHFESHVFAADQCSENAQLSTWEKQSRMLQHRLSAYLLAAGEGTRSTVAPEERVAAQAIADTLLRERETLWHRTTRETIAGPTADTLTSRVDDLLASKREKRGFQPILDRIQYSSLDSCRMREKEPTGYLATTLTAYEEKNKRLNRGTTPSSMVGGKDPYAVQQWEDSAPVRFTSRLDPNFFKPRRKDAADGGDRKRTADQMDHSHDDTMEMDRGDDYGRDQSTAAVPRSGFTTAKEQLHGSLLTGMHVQGKDPAKSAAFRASDSTSRADGSHPPSNSVVRQPSMGDGNRALGAKRRPLNPPGSRKFIPPLMNRSGDDTDSRSGTSTNEAVDPRLRNIEPRMIEMIQNEARTTTTIMDQGRPVLEDDIAGLKDAKQTIKEIVVWPMERPCPVVRATWHGENPHWQMDCQ</sequence>
<dbReference type="OrthoDB" id="10251136at2759"/>
<name>A0A4P9Z255_9FUNG</name>